<accession>A0A9X8Y828</accession>
<name>A0A9X8Y828_9FIRM</name>
<sequence length="467" mass="52977">MRRALCGLLAAAGAVVLALAVSGYSRSHLERYQQHLQAPGPSADMPKITEFHTHLPIVTLDAGGQEIPGEKRDGSTLLGTLRVVDGGAGDNRPGDPPALESGVLLRYRGNSSLHFDKKSFRLKLVDGAGERDSHEMLGMPKEDEWILNGPFLDKTLMRNYMLMNICGQVLENTPQVRFCELFVDGEYRGVYVMMQSVSRAQAGLAKSPQNRPDTSYIVRLDRGGSVELDNFSLYTLRTQSKLNVVYPSGKTCTPEQAKYIERDVSQFEKALYSLDYDDPVLGYGGYIDVDSFVDYMVLNEFFQNYDAARYSTYLCKPLGGKLSIGPVWDFNNALDNYIETAYDATGFAFPDDLWYFMLLKDERFTQRVIDRYRQLRRTVLSEEYLLSYVDDVAAYLGPAIERNFAVWGYTFRPEYGLLEPAQRNLDSYGAALAQMKDFLRRRGDWLDQNIELLRQYSHPSAVKKFQH</sequence>
<proteinExistence type="predicted"/>
<evidence type="ECO:0000313" key="1">
    <source>
        <dbReference type="EMBL" id="TCL43261.1"/>
    </source>
</evidence>
<dbReference type="RefSeq" id="WP_132084620.1">
    <property type="nucleotide sequence ID" value="NZ_SLUK01000006.1"/>
</dbReference>
<dbReference type="InterPro" id="IPR014867">
    <property type="entry name" value="Spore_coat_CotH_CotH2/3/7"/>
</dbReference>
<dbReference type="Proteomes" id="UP000294682">
    <property type="component" value="Unassembled WGS sequence"/>
</dbReference>
<dbReference type="Pfam" id="PF08757">
    <property type="entry name" value="CotH"/>
    <property type="match status" value="1"/>
</dbReference>
<protein>
    <submittedName>
        <fullName evidence="1">CotH protein</fullName>
    </submittedName>
</protein>
<organism evidence="1 2">
    <name type="scientific">Harryflintia acetispora</name>
    <dbReference type="NCBI Taxonomy" id="1849041"/>
    <lineage>
        <taxon>Bacteria</taxon>
        <taxon>Bacillati</taxon>
        <taxon>Bacillota</taxon>
        <taxon>Clostridia</taxon>
        <taxon>Eubacteriales</taxon>
        <taxon>Oscillospiraceae</taxon>
        <taxon>Harryflintia</taxon>
    </lineage>
</organism>
<comment type="caution">
    <text evidence="1">The sequence shown here is derived from an EMBL/GenBank/DDBJ whole genome shotgun (WGS) entry which is preliminary data.</text>
</comment>
<reference evidence="1 2" key="1">
    <citation type="submission" date="2019-03" db="EMBL/GenBank/DDBJ databases">
        <title>Genomic Encyclopedia of Type Strains, Phase IV (KMG-IV): sequencing the most valuable type-strain genomes for metagenomic binning, comparative biology and taxonomic classification.</title>
        <authorList>
            <person name="Goeker M."/>
        </authorList>
    </citation>
    <scope>NUCLEOTIDE SEQUENCE [LARGE SCALE GENOMIC DNA]</scope>
    <source>
        <strain evidence="1 2">DSM 100433</strain>
    </source>
</reference>
<dbReference type="AlphaFoldDB" id="A0A9X8Y828"/>
<dbReference type="EMBL" id="SLUK01000006">
    <property type="protein sequence ID" value="TCL43261.1"/>
    <property type="molecule type" value="Genomic_DNA"/>
</dbReference>
<evidence type="ECO:0000313" key="2">
    <source>
        <dbReference type="Proteomes" id="UP000294682"/>
    </source>
</evidence>
<gene>
    <name evidence="1" type="ORF">EDD78_106121</name>
</gene>
<keyword evidence="2" id="KW-1185">Reference proteome</keyword>